<dbReference type="GO" id="GO:0003729">
    <property type="term" value="F:mRNA binding"/>
    <property type="evidence" value="ECO:0007669"/>
    <property type="project" value="TreeGrafter"/>
</dbReference>
<dbReference type="PANTHER" id="PTHR23092">
    <property type="entry name" value="POLY(A) RNA POLYMERASE"/>
    <property type="match status" value="1"/>
</dbReference>
<gene>
    <name evidence="11" type="ORF">SAPINGB_P000713</name>
</gene>
<dbReference type="GO" id="GO:0071036">
    <property type="term" value="P:nuclear polyadenylation-dependent snoRNA catabolic process"/>
    <property type="evidence" value="ECO:0007669"/>
    <property type="project" value="UniProtKB-ARBA"/>
</dbReference>
<evidence type="ECO:0000313" key="11">
    <source>
        <dbReference type="EMBL" id="VVT45327.1"/>
    </source>
</evidence>
<comment type="similarity">
    <text evidence="2">Belongs to the DNA polymerase type-B-like family.</text>
</comment>
<dbReference type="SUPFAM" id="SSF81301">
    <property type="entry name" value="Nucleotidyltransferase"/>
    <property type="match status" value="1"/>
</dbReference>
<feature type="compositionally biased region" description="Basic and acidic residues" evidence="8">
    <location>
        <begin position="34"/>
        <end position="43"/>
    </location>
</feature>
<dbReference type="GO" id="GO:0071044">
    <property type="term" value="P:histone mRNA catabolic process"/>
    <property type="evidence" value="ECO:0007669"/>
    <property type="project" value="UniProtKB-ARBA"/>
</dbReference>
<name>A0A5E8B7W3_9ASCO</name>
<dbReference type="EC" id="2.7.7.19" evidence="3"/>
<protein>
    <recommendedName>
        <fullName evidence="3">polynucleotide adenylyltransferase</fullName>
        <ecNumber evidence="3">2.7.7.19</ecNumber>
    </recommendedName>
</protein>
<evidence type="ECO:0000256" key="2">
    <source>
        <dbReference type="ARBA" id="ARBA00008593"/>
    </source>
</evidence>
<dbReference type="SUPFAM" id="SSF81631">
    <property type="entry name" value="PAP/OAS1 substrate-binding domain"/>
    <property type="match status" value="1"/>
</dbReference>
<keyword evidence="4" id="KW-0808">Transferase</keyword>
<feature type="compositionally biased region" description="Basic and acidic residues" evidence="8">
    <location>
        <begin position="667"/>
        <end position="676"/>
    </location>
</feature>
<dbReference type="FunFam" id="3.30.460.10:FF:000006">
    <property type="entry name" value="non-canonical poly(A) RNA polymerase PAPD5"/>
    <property type="match status" value="1"/>
</dbReference>
<dbReference type="PANTHER" id="PTHR23092:SF15">
    <property type="entry name" value="INACTIVE NON-CANONICAL POLY(A) RNA POLYMERASE PROTEIN TRF4-2-RELATED"/>
    <property type="match status" value="1"/>
</dbReference>
<evidence type="ECO:0000256" key="8">
    <source>
        <dbReference type="SAM" id="MobiDB-lite"/>
    </source>
</evidence>
<feature type="compositionally biased region" description="Polar residues" evidence="8">
    <location>
        <begin position="51"/>
        <end position="66"/>
    </location>
</feature>
<feature type="region of interest" description="Disordered" evidence="8">
    <location>
        <begin position="630"/>
        <end position="676"/>
    </location>
</feature>
<keyword evidence="5" id="KW-0479">Metal-binding</keyword>
<sequence>MISSSSSIPEVSTNPSLPPKPIGRAKSKNNSKMKSKEKSKSIDKGPANLSYFHNSSRGDGNIGSNIDSDKPKSTSNKKNKSRSTTPQSFSSNSSNKDTSNLTSRQKKRIKKKELRKEKKIFKQHSKRIKSLEQNTTKDTSNEESDSNKEDIIVIDSDSEEESKAIQSQDLGTLSEPKRETSVSSTTNELTNNTDFISFNFSSDEDSDDENNSNNNSLYDRDYDSDDGRTYVPLITSKTSSNGFNSEEGEEGDSNDEYYNPASESSRKRKAKPIDIQHKRQDTSKEYPWIKSNMKSHKEIADRLTAEIKDFVAYLSPSEAEIIARNEAVSRVRKLVASIWSDATVNVFGSYATDMYLPGSDIDMVITSPTQRLATKSHLYQLGGLLRNNPKIASNVVVIGKARVPIIKFVDRSSNIHIDISFERTNGLTAVEHIRGWSQRFPCLRELVIPIKQFLSHRKLNDVSNGGMGGYSIICSIVSFLALHPKLASGSIDPSRNLGTLLIEFFELYGKNFNYDNVALSMGSSSFGYINKSKIYNLCHSGAKYTPYALVIQDPDDPDNNISRGTFKIMNIKRAFSGAFDLLTAKCYELNSLPVSNRKNQSILGMIIKLKGPERDFLDFRSKVENIAWKSTSSDSGDEYSDNDNDYDPAEVEFENNRRPPAAQPLQRVDRKSFNDSQKSKLESFFVIDSDEEVKDNENDEKYEPQIPQVNSNDKLSASILNGNSPGDPIEVSSDSDYDPADLDTSAITEEKENAANSYKDDSSDSRTHSIHKKMKRQDYWSQKSGTS</sequence>
<dbReference type="Gene3D" id="3.30.460.10">
    <property type="entry name" value="Beta Polymerase, domain 2"/>
    <property type="match status" value="1"/>
</dbReference>
<feature type="compositionally biased region" description="Acidic residues" evidence="8">
    <location>
        <begin position="246"/>
        <end position="255"/>
    </location>
</feature>
<evidence type="ECO:0000256" key="5">
    <source>
        <dbReference type="ARBA" id="ARBA00022723"/>
    </source>
</evidence>
<dbReference type="GO" id="GO:0071042">
    <property type="term" value="P:nuclear polyadenylation-dependent mRNA catabolic process"/>
    <property type="evidence" value="ECO:0007669"/>
    <property type="project" value="UniProtKB-ARBA"/>
</dbReference>
<comment type="cofactor">
    <cofactor evidence="1">
        <name>Mn(2+)</name>
        <dbReference type="ChEBI" id="CHEBI:29035"/>
    </cofactor>
</comment>
<dbReference type="GO" id="GO:0071039">
    <property type="term" value="P:nuclear polyadenylation-dependent CUT catabolic process"/>
    <property type="evidence" value="ECO:0007669"/>
    <property type="project" value="UniProtKB-ARBA"/>
</dbReference>
<feature type="compositionally biased region" description="Basic and acidic residues" evidence="8">
    <location>
        <begin position="748"/>
        <end position="767"/>
    </location>
</feature>
<dbReference type="GO" id="GO:0071037">
    <property type="term" value="P:nuclear polyadenylation-dependent snRNA catabolic process"/>
    <property type="evidence" value="ECO:0007669"/>
    <property type="project" value="UniProtKB-ARBA"/>
</dbReference>
<feature type="compositionally biased region" description="Acidic residues" evidence="8">
    <location>
        <begin position="635"/>
        <end position="653"/>
    </location>
</feature>
<evidence type="ECO:0000256" key="4">
    <source>
        <dbReference type="ARBA" id="ARBA00022679"/>
    </source>
</evidence>
<dbReference type="Proteomes" id="UP000398389">
    <property type="component" value="Unassembled WGS sequence"/>
</dbReference>
<feature type="compositionally biased region" description="Polar residues" evidence="8">
    <location>
        <begin position="181"/>
        <end position="196"/>
    </location>
</feature>
<dbReference type="RefSeq" id="XP_031851327.1">
    <property type="nucleotide sequence ID" value="XM_031995436.1"/>
</dbReference>
<feature type="compositionally biased region" description="Basic and acidic residues" evidence="8">
    <location>
        <begin position="271"/>
        <end position="282"/>
    </location>
</feature>
<evidence type="ECO:0000313" key="12">
    <source>
        <dbReference type="Proteomes" id="UP000398389"/>
    </source>
</evidence>
<dbReference type="InterPro" id="IPR054708">
    <property type="entry name" value="MTPAP-like_central"/>
</dbReference>
<dbReference type="GO" id="GO:0034475">
    <property type="term" value="P:U4 snRNA 3'-end processing"/>
    <property type="evidence" value="ECO:0007669"/>
    <property type="project" value="UniProtKB-ARBA"/>
</dbReference>
<dbReference type="OrthoDB" id="273917at2759"/>
<feature type="domain" description="PAP-associated" evidence="9">
    <location>
        <begin position="496"/>
        <end position="559"/>
    </location>
</feature>
<dbReference type="Pfam" id="PF22600">
    <property type="entry name" value="MTPAP-like_central"/>
    <property type="match status" value="1"/>
</dbReference>
<dbReference type="GO" id="GO:0071035">
    <property type="term" value="P:nuclear polyadenylation-dependent rRNA catabolic process"/>
    <property type="evidence" value="ECO:0007669"/>
    <property type="project" value="UniProtKB-ARBA"/>
</dbReference>
<dbReference type="InterPro" id="IPR045862">
    <property type="entry name" value="Trf4-like"/>
</dbReference>
<dbReference type="GO" id="GO:0071038">
    <property type="term" value="P:TRAMP-dependent tRNA surveillance pathway"/>
    <property type="evidence" value="ECO:0007669"/>
    <property type="project" value="UniProtKB-ARBA"/>
</dbReference>
<organism evidence="11 12">
    <name type="scientific">Magnusiomyces paraingens</name>
    <dbReference type="NCBI Taxonomy" id="2606893"/>
    <lineage>
        <taxon>Eukaryota</taxon>
        <taxon>Fungi</taxon>
        <taxon>Dikarya</taxon>
        <taxon>Ascomycota</taxon>
        <taxon>Saccharomycotina</taxon>
        <taxon>Dipodascomycetes</taxon>
        <taxon>Dipodascales</taxon>
        <taxon>Dipodascaceae</taxon>
        <taxon>Magnusiomyces</taxon>
    </lineage>
</organism>
<dbReference type="Gene3D" id="1.10.1410.10">
    <property type="match status" value="1"/>
</dbReference>
<evidence type="ECO:0000256" key="7">
    <source>
        <dbReference type="ARBA" id="ARBA00048830"/>
    </source>
</evidence>
<keyword evidence="12" id="KW-1185">Reference proteome</keyword>
<evidence type="ECO:0000256" key="6">
    <source>
        <dbReference type="ARBA" id="ARBA00022842"/>
    </source>
</evidence>
<dbReference type="GeneID" id="43579536"/>
<evidence type="ECO:0000259" key="9">
    <source>
        <dbReference type="Pfam" id="PF03828"/>
    </source>
</evidence>
<comment type="catalytic activity">
    <reaction evidence="7">
        <text>RNA(n) + ATP = RNA(n)-3'-adenine ribonucleotide + diphosphate</text>
        <dbReference type="Rhea" id="RHEA:11332"/>
        <dbReference type="Rhea" id="RHEA-COMP:14527"/>
        <dbReference type="Rhea" id="RHEA-COMP:17347"/>
        <dbReference type="ChEBI" id="CHEBI:30616"/>
        <dbReference type="ChEBI" id="CHEBI:33019"/>
        <dbReference type="ChEBI" id="CHEBI:140395"/>
        <dbReference type="ChEBI" id="CHEBI:173115"/>
        <dbReference type="EC" id="2.7.7.19"/>
    </reaction>
</comment>
<feature type="region of interest" description="Disordered" evidence="8">
    <location>
        <begin position="689"/>
        <end position="787"/>
    </location>
</feature>
<accession>A0A5E8B7W3</accession>
<evidence type="ECO:0000256" key="1">
    <source>
        <dbReference type="ARBA" id="ARBA00001936"/>
    </source>
</evidence>
<dbReference type="EMBL" id="CABVLU010000001">
    <property type="protein sequence ID" value="VVT45327.1"/>
    <property type="molecule type" value="Genomic_DNA"/>
</dbReference>
<reference evidence="11 12" key="1">
    <citation type="submission" date="2019-09" db="EMBL/GenBank/DDBJ databases">
        <authorList>
            <person name="Brejova B."/>
        </authorList>
    </citation>
    <scope>NUCLEOTIDE SEQUENCE [LARGE SCALE GENOMIC DNA]</scope>
</reference>
<feature type="compositionally biased region" description="Basic residues" evidence="8">
    <location>
        <begin position="23"/>
        <end position="33"/>
    </location>
</feature>
<dbReference type="InterPro" id="IPR043519">
    <property type="entry name" value="NT_sf"/>
</dbReference>
<keyword evidence="6" id="KW-0460">Magnesium</keyword>
<dbReference type="CDD" id="cd05402">
    <property type="entry name" value="NT_PAP_TUTase"/>
    <property type="match status" value="1"/>
</dbReference>
<dbReference type="Pfam" id="PF03828">
    <property type="entry name" value="PAP_assoc"/>
    <property type="match status" value="1"/>
</dbReference>
<feature type="compositionally biased region" description="Low complexity" evidence="8">
    <location>
        <begin position="82"/>
        <end position="103"/>
    </location>
</feature>
<dbReference type="GO" id="GO:0031499">
    <property type="term" value="C:TRAMP complex"/>
    <property type="evidence" value="ECO:0007669"/>
    <property type="project" value="TreeGrafter"/>
</dbReference>
<dbReference type="InterPro" id="IPR002058">
    <property type="entry name" value="PAP_assoc"/>
</dbReference>
<evidence type="ECO:0000256" key="3">
    <source>
        <dbReference type="ARBA" id="ARBA00012388"/>
    </source>
</evidence>
<dbReference type="GO" id="GO:1990817">
    <property type="term" value="F:poly(A) RNA polymerase activity"/>
    <property type="evidence" value="ECO:0007669"/>
    <property type="project" value="UniProtKB-EC"/>
</dbReference>
<feature type="compositionally biased region" description="Basic and acidic residues" evidence="8">
    <location>
        <begin position="218"/>
        <end position="228"/>
    </location>
</feature>
<feature type="compositionally biased region" description="Basic residues" evidence="8">
    <location>
        <begin position="104"/>
        <end position="128"/>
    </location>
</feature>
<proteinExistence type="inferred from homology"/>
<dbReference type="AlphaFoldDB" id="A0A5E8B7W3"/>
<feature type="region of interest" description="Disordered" evidence="8">
    <location>
        <begin position="1"/>
        <end position="282"/>
    </location>
</feature>
<dbReference type="GO" id="GO:0005730">
    <property type="term" value="C:nucleolus"/>
    <property type="evidence" value="ECO:0007669"/>
    <property type="project" value="TreeGrafter"/>
</dbReference>
<dbReference type="GO" id="GO:0046872">
    <property type="term" value="F:metal ion binding"/>
    <property type="evidence" value="ECO:0007669"/>
    <property type="project" value="UniProtKB-KW"/>
</dbReference>
<feature type="domain" description="Poly(A) RNA polymerase mitochondrial-like central palm" evidence="10">
    <location>
        <begin position="303"/>
        <end position="437"/>
    </location>
</feature>
<dbReference type="GO" id="GO:0071051">
    <property type="term" value="P:poly(A)-dependent snoRNA 3'-end processing"/>
    <property type="evidence" value="ECO:0007669"/>
    <property type="project" value="UniProtKB-ARBA"/>
</dbReference>
<feature type="compositionally biased region" description="Polar residues" evidence="8">
    <location>
        <begin position="707"/>
        <end position="724"/>
    </location>
</feature>
<dbReference type="FunFam" id="1.10.1410.10:FF:000003">
    <property type="entry name" value="non-canonical poly(A) RNA polymerase PAPD7"/>
    <property type="match status" value="1"/>
</dbReference>
<evidence type="ECO:0000259" key="10">
    <source>
        <dbReference type="Pfam" id="PF22600"/>
    </source>
</evidence>
<dbReference type="GO" id="GO:0043634">
    <property type="term" value="P:polyadenylation-dependent ncRNA catabolic process"/>
    <property type="evidence" value="ECO:0007669"/>
    <property type="project" value="TreeGrafter"/>
</dbReference>